<dbReference type="AlphaFoldDB" id="A0A1S0TGZ3"/>
<keyword evidence="2" id="KW-0813">Transport</keyword>
<dbReference type="InterPro" id="IPR013099">
    <property type="entry name" value="K_chnl_dom"/>
</dbReference>
<name>A0A1S0TGZ3_LOALO</name>
<dbReference type="GeneID" id="9952393"/>
<gene>
    <name evidence="10" type="ORF">LOAG_14908</name>
</gene>
<keyword evidence="5" id="KW-0406">Ion transport</keyword>
<dbReference type="GO" id="GO:0005886">
    <property type="term" value="C:plasma membrane"/>
    <property type="evidence" value="ECO:0007669"/>
    <property type="project" value="TreeGrafter"/>
</dbReference>
<evidence type="ECO:0000259" key="9">
    <source>
        <dbReference type="Pfam" id="PF07885"/>
    </source>
</evidence>
<dbReference type="RefSeq" id="XP_003150449.1">
    <property type="nucleotide sequence ID" value="XM_003150401.1"/>
</dbReference>
<dbReference type="PROSITE" id="PS51257">
    <property type="entry name" value="PROKAR_LIPOPROTEIN"/>
    <property type="match status" value="1"/>
</dbReference>
<keyword evidence="3 8" id="KW-0812">Transmembrane</keyword>
<evidence type="ECO:0000256" key="2">
    <source>
        <dbReference type="ARBA" id="ARBA00022448"/>
    </source>
</evidence>
<keyword evidence="6 8" id="KW-0472">Membrane</keyword>
<feature type="transmembrane region" description="Helical" evidence="8">
    <location>
        <begin position="41"/>
        <end position="63"/>
    </location>
</feature>
<protein>
    <recommendedName>
        <fullName evidence="9">Potassium channel domain-containing protein</fullName>
    </recommendedName>
</protein>
<proteinExistence type="predicted"/>
<dbReference type="OrthoDB" id="297496at2759"/>
<evidence type="ECO:0000256" key="3">
    <source>
        <dbReference type="ARBA" id="ARBA00022692"/>
    </source>
</evidence>
<feature type="domain" description="Potassium channel" evidence="9">
    <location>
        <begin position="5"/>
        <end position="62"/>
    </location>
</feature>
<evidence type="ECO:0000256" key="8">
    <source>
        <dbReference type="SAM" id="Phobius"/>
    </source>
</evidence>
<dbReference type="InterPro" id="IPR003280">
    <property type="entry name" value="2pore_dom_K_chnl"/>
</dbReference>
<keyword evidence="4 8" id="KW-1133">Transmembrane helix</keyword>
<dbReference type="GO" id="GO:0015271">
    <property type="term" value="F:outward rectifier potassium channel activity"/>
    <property type="evidence" value="ECO:0007669"/>
    <property type="project" value="TreeGrafter"/>
</dbReference>
<dbReference type="InParanoid" id="A0A1S0TGZ3"/>
<dbReference type="Gene3D" id="1.10.287.70">
    <property type="match status" value="1"/>
</dbReference>
<dbReference type="CTD" id="9952393"/>
<dbReference type="SUPFAM" id="SSF81324">
    <property type="entry name" value="Voltage-gated potassium channels"/>
    <property type="match status" value="1"/>
</dbReference>
<reference evidence="10" key="1">
    <citation type="submission" date="2012-04" db="EMBL/GenBank/DDBJ databases">
        <title>The Genome Sequence of Loa loa.</title>
        <authorList>
            <consortium name="The Broad Institute Genome Sequencing Platform"/>
            <consortium name="Broad Institute Genome Sequencing Center for Infectious Disease"/>
            <person name="Nutman T.B."/>
            <person name="Fink D.L."/>
            <person name="Russ C."/>
            <person name="Young S."/>
            <person name="Zeng Q."/>
            <person name="Gargeya S."/>
            <person name="Alvarado L."/>
            <person name="Berlin A."/>
            <person name="Chapman S.B."/>
            <person name="Chen Z."/>
            <person name="Freedman E."/>
            <person name="Gellesch M."/>
            <person name="Goldberg J."/>
            <person name="Griggs A."/>
            <person name="Gujja S."/>
            <person name="Heilman E.R."/>
            <person name="Heiman D."/>
            <person name="Howarth C."/>
            <person name="Mehta T."/>
            <person name="Neiman D."/>
            <person name="Pearson M."/>
            <person name="Roberts A."/>
            <person name="Saif S."/>
            <person name="Shea T."/>
            <person name="Shenoy N."/>
            <person name="Sisk P."/>
            <person name="Stolte C."/>
            <person name="Sykes S."/>
            <person name="White J."/>
            <person name="Yandava C."/>
            <person name="Haas B."/>
            <person name="Henn M.R."/>
            <person name="Nusbaum C."/>
            <person name="Birren B."/>
        </authorList>
    </citation>
    <scope>NUCLEOTIDE SEQUENCE [LARGE SCALE GENOMIC DNA]</scope>
</reference>
<evidence type="ECO:0000256" key="4">
    <source>
        <dbReference type="ARBA" id="ARBA00022989"/>
    </source>
</evidence>
<dbReference type="EMBL" id="JH712117">
    <property type="protein sequence ID" value="EFO13620.1"/>
    <property type="molecule type" value="Genomic_DNA"/>
</dbReference>
<evidence type="ECO:0000256" key="7">
    <source>
        <dbReference type="ARBA" id="ARBA00023303"/>
    </source>
</evidence>
<evidence type="ECO:0000256" key="1">
    <source>
        <dbReference type="ARBA" id="ARBA00004141"/>
    </source>
</evidence>
<evidence type="ECO:0000256" key="5">
    <source>
        <dbReference type="ARBA" id="ARBA00023065"/>
    </source>
</evidence>
<evidence type="ECO:0000313" key="10">
    <source>
        <dbReference type="EMBL" id="EFO13620.1"/>
    </source>
</evidence>
<evidence type="ECO:0000256" key="6">
    <source>
        <dbReference type="ARBA" id="ARBA00023136"/>
    </source>
</evidence>
<dbReference type="KEGG" id="loa:LOAG_14908"/>
<dbReference type="Pfam" id="PF07885">
    <property type="entry name" value="Ion_trans_2"/>
    <property type="match status" value="1"/>
</dbReference>
<dbReference type="PANTHER" id="PTHR11003:SF337">
    <property type="entry name" value="POTASSIUM CHANNEL DOMAIN-CONTAINING PROTEIN"/>
    <property type="match status" value="1"/>
</dbReference>
<dbReference type="GO" id="GO:0022841">
    <property type="term" value="F:potassium ion leak channel activity"/>
    <property type="evidence" value="ECO:0007669"/>
    <property type="project" value="TreeGrafter"/>
</dbReference>
<accession>A0A1S0TGZ3</accession>
<dbReference type="PANTHER" id="PTHR11003">
    <property type="entry name" value="POTASSIUM CHANNEL, SUBFAMILY K"/>
    <property type="match status" value="1"/>
</dbReference>
<feature type="transmembrane region" description="Helical" evidence="8">
    <location>
        <begin position="6"/>
        <end position="29"/>
    </location>
</feature>
<sequence length="78" mass="8792">MKNGAFTWTLSSAIFYAITLFTTIGYGTIACRTTTGKTLTVLYSIIGIPLMLAILQDIGNILLRYLTAVYNAYRRYLW</sequence>
<comment type="subcellular location">
    <subcellularLocation>
        <location evidence="1">Membrane</location>
        <topology evidence="1">Multi-pass membrane protein</topology>
    </subcellularLocation>
</comment>
<keyword evidence="7" id="KW-0407">Ion channel</keyword>
<dbReference type="GO" id="GO:0030322">
    <property type="term" value="P:stabilization of membrane potential"/>
    <property type="evidence" value="ECO:0007669"/>
    <property type="project" value="TreeGrafter"/>
</dbReference>
<organism evidence="10">
    <name type="scientific">Loa loa</name>
    <name type="common">Eye worm</name>
    <name type="synonym">Filaria loa</name>
    <dbReference type="NCBI Taxonomy" id="7209"/>
    <lineage>
        <taxon>Eukaryota</taxon>
        <taxon>Metazoa</taxon>
        <taxon>Ecdysozoa</taxon>
        <taxon>Nematoda</taxon>
        <taxon>Chromadorea</taxon>
        <taxon>Rhabditida</taxon>
        <taxon>Spirurina</taxon>
        <taxon>Spiruromorpha</taxon>
        <taxon>Filarioidea</taxon>
        <taxon>Onchocercidae</taxon>
        <taxon>Loa</taxon>
    </lineage>
</organism>